<keyword evidence="12" id="KW-1185">Reference proteome</keyword>
<sequence length="456" mass="48556">MADLTQGSLHHQIARMASTMLVGMVFQTLYYLVDLYFVAGVGTAAVAAVSLIGNLMMITVALTQALTVGATSLIARAFGSKDFALANRLFNQTQVLAVLTGAVFVTVLMLGRHAFAERFAADAETAAAAVAYLNWFVPALGLQFLIVAMAAALRGAGEVKGPMLVQVVSLIMNTVLAPVLIAGWGTGKPMGVAGAGLATFLSVLFAGLLLLVFVRKRHDVLDFNWAHSIPDWALWRKLLSIGLPSGAEFLLISVYSLVIYYLIRDFGAHAQAGFGLGMRIMQAGFLPALAVAFSVGPIAGQNFGAGKLERVRATFKAGALWVSILMLLFVLACHVLPDSLFTPFSQDPAVITVGAGMLAVLSYNFVAAGLILVVGGMFQALGNTVPSMLASASRLILFVGPAVWMVGQSWFRLTHLWWLSVGTQLIQLFIALLLLRREFRRRLVPPGSGATAMPSV</sequence>
<dbReference type="KEGG" id="xba:C7S18_07025"/>
<dbReference type="GO" id="GO:0006811">
    <property type="term" value="P:monoatomic ion transport"/>
    <property type="evidence" value="ECO:0007669"/>
    <property type="project" value="UniProtKB-KW"/>
</dbReference>
<dbReference type="GO" id="GO:0005886">
    <property type="term" value="C:plasma membrane"/>
    <property type="evidence" value="ECO:0007669"/>
    <property type="project" value="UniProtKB-SubCell"/>
</dbReference>
<dbReference type="EMBL" id="CP027860">
    <property type="protein sequence ID" value="AVP96963.1"/>
    <property type="molecule type" value="Genomic_DNA"/>
</dbReference>
<dbReference type="Pfam" id="PF01554">
    <property type="entry name" value="MatE"/>
    <property type="match status" value="2"/>
</dbReference>
<dbReference type="InterPro" id="IPR002528">
    <property type="entry name" value="MATE_fam"/>
</dbReference>
<keyword evidence="8 10" id="KW-0472">Membrane</keyword>
<dbReference type="OrthoDB" id="9806302at2"/>
<dbReference type="InterPro" id="IPR048279">
    <property type="entry name" value="MdtK-like"/>
</dbReference>
<organism evidence="11 12">
    <name type="scientific">Ahniella affigens</name>
    <dbReference type="NCBI Taxonomy" id="2021234"/>
    <lineage>
        <taxon>Bacteria</taxon>
        <taxon>Pseudomonadati</taxon>
        <taxon>Pseudomonadota</taxon>
        <taxon>Gammaproteobacteria</taxon>
        <taxon>Lysobacterales</taxon>
        <taxon>Rhodanobacteraceae</taxon>
        <taxon>Ahniella</taxon>
    </lineage>
</organism>
<feature type="transmembrane region" description="Helical" evidence="10">
    <location>
        <begin position="95"/>
        <end position="115"/>
    </location>
</feature>
<dbReference type="AlphaFoldDB" id="A0A2P1PQ41"/>
<feature type="transmembrane region" description="Helical" evidence="10">
    <location>
        <begin position="417"/>
        <end position="435"/>
    </location>
</feature>
<reference evidence="11 12" key="1">
    <citation type="submission" date="2018-03" db="EMBL/GenBank/DDBJ databases">
        <title>Ahniella affigens gen. nov., sp. nov., a gammaproteobacterium isolated from sandy soil near a stream.</title>
        <authorList>
            <person name="Ko Y."/>
            <person name="Kim J.-H."/>
        </authorList>
    </citation>
    <scope>NUCLEOTIDE SEQUENCE [LARGE SCALE GENOMIC DNA]</scope>
    <source>
        <strain evidence="11 12">D13</strain>
    </source>
</reference>
<proteinExistence type="predicted"/>
<evidence type="ECO:0000256" key="9">
    <source>
        <dbReference type="ARBA" id="ARBA00031636"/>
    </source>
</evidence>
<dbReference type="GO" id="GO:0015297">
    <property type="term" value="F:antiporter activity"/>
    <property type="evidence" value="ECO:0007669"/>
    <property type="project" value="UniProtKB-KW"/>
</dbReference>
<dbReference type="PANTHER" id="PTHR43298">
    <property type="entry name" value="MULTIDRUG RESISTANCE PROTEIN NORM-RELATED"/>
    <property type="match status" value="1"/>
</dbReference>
<evidence type="ECO:0000256" key="3">
    <source>
        <dbReference type="ARBA" id="ARBA00022449"/>
    </source>
</evidence>
<feature type="transmembrane region" description="Helical" evidence="10">
    <location>
        <begin position="238"/>
        <end position="263"/>
    </location>
</feature>
<evidence type="ECO:0000256" key="7">
    <source>
        <dbReference type="ARBA" id="ARBA00023065"/>
    </source>
</evidence>
<comment type="subcellular location">
    <subcellularLocation>
        <location evidence="1">Cell inner membrane</location>
        <topology evidence="1">Multi-pass membrane protein</topology>
    </subcellularLocation>
</comment>
<dbReference type="RefSeq" id="WP_106890888.1">
    <property type="nucleotide sequence ID" value="NZ_CP027860.1"/>
</dbReference>
<keyword evidence="6 10" id="KW-1133">Transmembrane helix</keyword>
<feature type="transmembrane region" description="Helical" evidence="10">
    <location>
        <begin position="190"/>
        <end position="214"/>
    </location>
</feature>
<evidence type="ECO:0000256" key="10">
    <source>
        <dbReference type="SAM" id="Phobius"/>
    </source>
</evidence>
<keyword evidence="2" id="KW-0813">Transport</keyword>
<feature type="transmembrane region" description="Helical" evidence="10">
    <location>
        <begin position="317"/>
        <end position="337"/>
    </location>
</feature>
<evidence type="ECO:0000256" key="8">
    <source>
        <dbReference type="ARBA" id="ARBA00023136"/>
    </source>
</evidence>
<dbReference type="Proteomes" id="UP000241074">
    <property type="component" value="Chromosome"/>
</dbReference>
<feature type="transmembrane region" description="Helical" evidence="10">
    <location>
        <begin position="349"/>
        <end position="374"/>
    </location>
</feature>
<evidence type="ECO:0000256" key="2">
    <source>
        <dbReference type="ARBA" id="ARBA00022448"/>
    </source>
</evidence>
<keyword evidence="4" id="KW-1003">Cell membrane</keyword>
<evidence type="ECO:0000256" key="6">
    <source>
        <dbReference type="ARBA" id="ARBA00022989"/>
    </source>
</evidence>
<feature type="transmembrane region" description="Helical" evidence="10">
    <location>
        <begin position="283"/>
        <end position="305"/>
    </location>
</feature>
<accession>A0A2P1PQ41</accession>
<feature type="transmembrane region" description="Helical" evidence="10">
    <location>
        <begin position="135"/>
        <end position="156"/>
    </location>
</feature>
<keyword evidence="3" id="KW-0050">Antiport</keyword>
<feature type="transmembrane region" description="Helical" evidence="10">
    <location>
        <begin position="163"/>
        <end position="184"/>
    </location>
</feature>
<feature type="transmembrane region" description="Helical" evidence="10">
    <location>
        <begin position="55"/>
        <end position="75"/>
    </location>
</feature>
<keyword evidence="5 10" id="KW-0812">Transmembrane</keyword>
<name>A0A2P1PQ41_9GAMM</name>
<evidence type="ECO:0000256" key="4">
    <source>
        <dbReference type="ARBA" id="ARBA00022475"/>
    </source>
</evidence>
<dbReference type="NCBIfam" id="TIGR00797">
    <property type="entry name" value="matE"/>
    <property type="match status" value="1"/>
</dbReference>
<dbReference type="GO" id="GO:0042910">
    <property type="term" value="F:xenobiotic transmembrane transporter activity"/>
    <property type="evidence" value="ECO:0007669"/>
    <property type="project" value="InterPro"/>
</dbReference>
<evidence type="ECO:0000256" key="5">
    <source>
        <dbReference type="ARBA" id="ARBA00022692"/>
    </source>
</evidence>
<gene>
    <name evidence="11" type="ORF">C7S18_07025</name>
</gene>
<feature type="transmembrane region" description="Helical" evidence="10">
    <location>
        <begin position="21"/>
        <end position="49"/>
    </location>
</feature>
<dbReference type="InterPro" id="IPR050222">
    <property type="entry name" value="MATE_MdtK"/>
</dbReference>
<evidence type="ECO:0000256" key="1">
    <source>
        <dbReference type="ARBA" id="ARBA00004429"/>
    </source>
</evidence>
<protein>
    <recommendedName>
        <fullName evidence="9">Multidrug-efflux transporter</fullName>
    </recommendedName>
</protein>
<dbReference type="PANTHER" id="PTHR43298:SF2">
    <property type="entry name" value="FMN_FAD EXPORTER YEEO-RELATED"/>
    <property type="match status" value="1"/>
</dbReference>
<evidence type="ECO:0000313" key="12">
    <source>
        <dbReference type="Proteomes" id="UP000241074"/>
    </source>
</evidence>
<dbReference type="PIRSF" id="PIRSF006603">
    <property type="entry name" value="DinF"/>
    <property type="match status" value="1"/>
</dbReference>
<evidence type="ECO:0000313" key="11">
    <source>
        <dbReference type="EMBL" id="AVP96963.1"/>
    </source>
</evidence>
<keyword evidence="7" id="KW-0406">Ion transport</keyword>
<reference evidence="11 12" key="2">
    <citation type="submission" date="2018-03" db="EMBL/GenBank/DDBJ databases">
        <authorList>
            <person name="Keele B.F."/>
        </authorList>
    </citation>
    <scope>NUCLEOTIDE SEQUENCE [LARGE SCALE GENOMIC DNA]</scope>
    <source>
        <strain evidence="11 12">D13</strain>
    </source>
</reference>